<keyword evidence="2" id="KW-1185">Reference proteome</keyword>
<evidence type="ECO:0000313" key="1">
    <source>
        <dbReference type="EMBL" id="GMG52622.1"/>
    </source>
</evidence>
<evidence type="ECO:0000313" key="2">
    <source>
        <dbReference type="Proteomes" id="UP001165063"/>
    </source>
</evidence>
<dbReference type="AlphaFoldDB" id="A0A9W7DJM5"/>
<name>A0A9W7DJM5_AMBMO</name>
<comment type="caution">
    <text evidence="1">The sequence shown here is derived from an EMBL/GenBank/DDBJ whole genome shotgun (WGS) entry which is preliminary data.</text>
</comment>
<reference evidence="1" key="1">
    <citation type="submission" date="2023-04" db="EMBL/GenBank/DDBJ databases">
        <title>Ambrosiozyma monospora NBRC 1965.</title>
        <authorList>
            <person name="Ichikawa N."/>
            <person name="Sato H."/>
            <person name="Tonouchi N."/>
        </authorList>
    </citation>
    <scope>NUCLEOTIDE SEQUENCE</scope>
    <source>
        <strain evidence="1">NBRC 1965</strain>
    </source>
</reference>
<gene>
    <name evidence="1" type="ORF">Amon01_000734300</name>
</gene>
<sequence length="180" mass="20348">MDTTRDILATLRETNNDPEAPQITSLMKALRMTAGKTTYFAKMSAAKRQLEAIGKAFKDSSDPYYDYCSTRMLLEIGLEITNNEVAKEHYKALNHQMKSLNKNRKEDLLLNVETHMAHQLFADKDTNLKVEYTPLPLAHTIGSAYEPANVITTHVIHQDQDLMLGRLTTLLSELVLALRA</sequence>
<accession>A0A9W7DJM5</accession>
<dbReference type="Proteomes" id="UP001165063">
    <property type="component" value="Unassembled WGS sequence"/>
</dbReference>
<protein>
    <submittedName>
        <fullName evidence="1">Unnamed protein product</fullName>
    </submittedName>
</protein>
<dbReference type="EMBL" id="BSXU01005333">
    <property type="protein sequence ID" value="GMG52622.1"/>
    <property type="molecule type" value="Genomic_DNA"/>
</dbReference>
<proteinExistence type="predicted"/>
<organism evidence="1 2">
    <name type="scientific">Ambrosiozyma monospora</name>
    <name type="common">Yeast</name>
    <name type="synonym">Endomycopsis monosporus</name>
    <dbReference type="NCBI Taxonomy" id="43982"/>
    <lineage>
        <taxon>Eukaryota</taxon>
        <taxon>Fungi</taxon>
        <taxon>Dikarya</taxon>
        <taxon>Ascomycota</taxon>
        <taxon>Saccharomycotina</taxon>
        <taxon>Pichiomycetes</taxon>
        <taxon>Pichiales</taxon>
        <taxon>Pichiaceae</taxon>
        <taxon>Ambrosiozyma</taxon>
    </lineage>
</organism>